<evidence type="ECO:0000313" key="15">
    <source>
        <dbReference type="Proteomes" id="UP000006512"/>
    </source>
</evidence>
<dbReference type="PROSITE" id="PS52016">
    <property type="entry name" value="TONB_DEPENDENT_REC_3"/>
    <property type="match status" value="1"/>
</dbReference>
<comment type="subcellular location">
    <subcellularLocation>
        <location evidence="1 8">Cell outer membrane</location>
        <topology evidence="1 8">Multi-pass membrane protein</topology>
    </subcellularLocation>
</comment>
<sequence>MRDPTLEEEGFAMKKSNTKAWIMAGAAVAAISTGFLGGAVHAQDTAAAVATAEDNVVVVTGTRIRRPNLKSASPITTVDDREVKLQGAIAVDTFLKALPQMEAGNNENQSNNSDGTAGVNLRSLGGNRSLVLIDGQRLLPQQGVDLNFIPSTLIERTDVLTGGASSVYGSDAMSGVVNFIMRKRLNGVRVDGQYSIYQHNNDNDDLRALHTSRGIELAPENVWDGAKYDANIAMGADLADGRGNVTGYFGYRKMEAVTQDARDYSACALFEASATSFGCGGSGNHAYGKFRVITGPNAGAEYANAKDGSKTWVTNDGSFAYNYAPSNYTLRNSERYQAGGFVNYDVTDHIRFDGSFMFMDDHSVSQVAPSAIWYGRPFDINCDNPLMSNDQKMKLCGSTTSTATEKAWVAFRAATGPGRRNDMRHTNYRFTAALSGDLNDTWSYNASALYAKTLGQFNYQNDINQDKAANALQAVMSGGSLVCKGGQVGCVPVDIFSAKGPSAESYNYIYAPTFTRNEQDILVYNAYVSGDLGDYGVTSPWAEEGVAVVVGVESRKETLDEKRDETQLAAGLANADGQVEAKEIFTEVQIPIVANKPGIRSLDVSLGYRSSTFNVSSSTSTGSEKKTDTWKVEGRYAPTADILFRASYNKAMRAANIGELFAGRGVGNVALIDPCAGPTQTATKEQCLRTGASATQYDSKSIPRTEADVGSALGGGNPDLNPEEAKTTTFGLVFTPRAMPNFSASLDYYKIHIDGYIGTVDPTVTLAQCINTGDPYYCALIHRDPSTGALFGYNVQGGHIIATNLNTGFLETTGFDVTANYVLNTGHGNVTFSLVGTLLSSLETEVLPGLGSYDCKGLYGPICGQPSPEWRHNLRTTWATPFESAWLPAAVSLNWRYVGKTELSRNTEDPFLKGNKSVLNAEIEAYNYFDLTAVYNLPYNVTLRAGVTNLFDKDPPAIDGGLLAENGNGNTYTSTYDPLGRMFFIGLSSAF</sequence>
<evidence type="ECO:0000256" key="4">
    <source>
        <dbReference type="ARBA" id="ARBA00022692"/>
    </source>
</evidence>
<dbReference type="InterPro" id="IPR036942">
    <property type="entry name" value="Beta-barrel_TonB_sf"/>
</dbReference>
<evidence type="ECO:0000256" key="5">
    <source>
        <dbReference type="ARBA" id="ARBA00023077"/>
    </source>
</evidence>
<evidence type="ECO:0000256" key="9">
    <source>
        <dbReference type="RuleBase" id="RU003357"/>
    </source>
</evidence>
<dbReference type="InterPro" id="IPR037066">
    <property type="entry name" value="Plug_dom_sf"/>
</dbReference>
<proteinExistence type="inferred from homology"/>
<dbReference type="eggNOG" id="COG4771">
    <property type="taxonomic scope" value="Bacteria"/>
</dbReference>
<comment type="similarity">
    <text evidence="8 9">Belongs to the TonB-dependent receptor family.</text>
</comment>
<keyword evidence="11" id="KW-1133">Transmembrane helix</keyword>
<evidence type="ECO:0000256" key="1">
    <source>
        <dbReference type="ARBA" id="ARBA00004571"/>
    </source>
</evidence>
<accession>F4QHX7</accession>
<dbReference type="eggNOG" id="COG4206">
    <property type="taxonomic scope" value="Bacteria"/>
</dbReference>
<feature type="transmembrane region" description="Helical" evidence="11">
    <location>
        <begin position="20"/>
        <end position="40"/>
    </location>
</feature>
<dbReference type="InterPro" id="IPR039426">
    <property type="entry name" value="TonB-dep_rcpt-like"/>
</dbReference>
<evidence type="ECO:0000256" key="8">
    <source>
        <dbReference type="PROSITE-ProRule" id="PRU01360"/>
    </source>
</evidence>
<reference evidence="15" key="1">
    <citation type="submission" date="2011-03" db="EMBL/GenBank/DDBJ databases">
        <title>Draft genome sequence of Brevundimonas diminuta.</title>
        <authorList>
            <person name="Brown P.J.B."/>
            <person name="Buechlein A."/>
            <person name="Hemmerich C."/>
            <person name="Brun Y.V."/>
        </authorList>
    </citation>
    <scope>NUCLEOTIDE SEQUENCE [LARGE SCALE GENOMIC DNA]</scope>
    <source>
        <strain evidence="15">C19</strain>
    </source>
</reference>
<dbReference type="SUPFAM" id="SSF56935">
    <property type="entry name" value="Porins"/>
    <property type="match status" value="1"/>
</dbReference>
<feature type="domain" description="TonB-dependent receptor plug" evidence="13">
    <location>
        <begin position="70"/>
        <end position="176"/>
    </location>
</feature>
<keyword evidence="15" id="KW-1185">Reference proteome</keyword>
<gene>
    <name evidence="14" type="ORF">ABI_01180</name>
</gene>
<evidence type="ECO:0000256" key="7">
    <source>
        <dbReference type="ARBA" id="ARBA00023237"/>
    </source>
</evidence>
<evidence type="ECO:0000256" key="3">
    <source>
        <dbReference type="ARBA" id="ARBA00022452"/>
    </source>
</evidence>
<dbReference type="GO" id="GO:0009279">
    <property type="term" value="C:cell outer membrane"/>
    <property type="evidence" value="ECO:0007669"/>
    <property type="project" value="UniProtKB-SubCell"/>
</dbReference>
<dbReference type="Proteomes" id="UP000006512">
    <property type="component" value="Unassembled WGS sequence"/>
</dbReference>
<evidence type="ECO:0000313" key="14">
    <source>
        <dbReference type="EMBL" id="EGF91688.1"/>
    </source>
</evidence>
<dbReference type="InterPro" id="IPR012910">
    <property type="entry name" value="Plug_dom"/>
</dbReference>
<dbReference type="InterPro" id="IPR000531">
    <property type="entry name" value="Beta-barrel_TonB"/>
</dbReference>
<dbReference type="EMBL" id="GL883077">
    <property type="protein sequence ID" value="EGF91688.1"/>
    <property type="molecule type" value="Genomic_DNA"/>
</dbReference>
<keyword evidence="5 9" id="KW-0798">TonB box</keyword>
<evidence type="ECO:0000256" key="10">
    <source>
        <dbReference type="SAM" id="MobiDB-lite"/>
    </source>
</evidence>
<keyword evidence="7 8" id="KW-0998">Cell outer membrane</keyword>
<organism evidence="14 15">
    <name type="scientific">Asticcacaulis biprosthecium C19</name>
    <dbReference type="NCBI Taxonomy" id="715226"/>
    <lineage>
        <taxon>Bacteria</taxon>
        <taxon>Pseudomonadati</taxon>
        <taxon>Pseudomonadota</taxon>
        <taxon>Alphaproteobacteria</taxon>
        <taxon>Caulobacterales</taxon>
        <taxon>Caulobacteraceae</taxon>
        <taxon>Asticcacaulis</taxon>
    </lineage>
</organism>
<keyword evidence="6 8" id="KW-0472">Membrane</keyword>
<keyword evidence="3 8" id="KW-1134">Transmembrane beta strand</keyword>
<dbReference type="PANTHER" id="PTHR47234">
    <property type="match status" value="1"/>
</dbReference>
<feature type="domain" description="TonB-dependent receptor-like beta-barrel" evidence="12">
    <location>
        <begin position="417"/>
        <end position="950"/>
    </location>
</feature>
<dbReference type="STRING" id="715226.ABI_01180"/>
<dbReference type="Pfam" id="PF00593">
    <property type="entry name" value="TonB_dep_Rec_b-barrel"/>
    <property type="match status" value="1"/>
</dbReference>
<evidence type="ECO:0000256" key="6">
    <source>
        <dbReference type="ARBA" id="ARBA00023136"/>
    </source>
</evidence>
<evidence type="ECO:0000256" key="2">
    <source>
        <dbReference type="ARBA" id="ARBA00022448"/>
    </source>
</evidence>
<evidence type="ECO:0000259" key="13">
    <source>
        <dbReference type="Pfam" id="PF07715"/>
    </source>
</evidence>
<evidence type="ECO:0000256" key="11">
    <source>
        <dbReference type="SAM" id="Phobius"/>
    </source>
</evidence>
<keyword evidence="4 8" id="KW-0812">Transmembrane</keyword>
<dbReference type="Gene3D" id="2.40.170.20">
    <property type="entry name" value="TonB-dependent receptor, beta-barrel domain"/>
    <property type="match status" value="1"/>
</dbReference>
<dbReference type="AlphaFoldDB" id="F4QHX7"/>
<keyword evidence="2 8" id="KW-0813">Transport</keyword>
<keyword evidence="14" id="KW-0675">Receptor</keyword>
<dbReference type="Gene3D" id="2.170.130.10">
    <property type="entry name" value="TonB-dependent receptor, plug domain"/>
    <property type="match status" value="1"/>
</dbReference>
<name>F4QHX7_9CAUL</name>
<dbReference type="Pfam" id="PF07715">
    <property type="entry name" value="Plug"/>
    <property type="match status" value="1"/>
</dbReference>
<feature type="region of interest" description="Disordered" evidence="10">
    <location>
        <begin position="699"/>
        <end position="721"/>
    </location>
</feature>
<protein>
    <submittedName>
        <fullName evidence="14">TonB dependent receptor family protein</fullName>
    </submittedName>
</protein>
<evidence type="ECO:0000259" key="12">
    <source>
        <dbReference type="Pfam" id="PF00593"/>
    </source>
</evidence>
<dbReference type="PANTHER" id="PTHR47234:SF2">
    <property type="entry name" value="TONB-DEPENDENT RECEPTOR"/>
    <property type="match status" value="1"/>
</dbReference>
<dbReference type="HOGENOM" id="CLU_010745_0_0_5"/>